<sequence length="180" mass="19748">MTNHMAFVHFSNPGKALHYASQTFIGCLISWFALRGIGIEHPIWSMMTVFIVSDPDIHTTLSLARVRAINTAVGCTIGMVMIWLVGYSPVISLFAAAITVGVVVMIDNYPSNWRLAPATVVIIMDAGSAAQTSDQELWLALSRFLEITLGCVVALSVAWIYSRAIMTIRKRLRHGKPGQT</sequence>
<feature type="transmembrane region" description="Helical" evidence="5">
    <location>
        <begin position="90"/>
        <end position="106"/>
    </location>
</feature>
<keyword evidence="4 5" id="KW-0472">Membrane</keyword>
<feature type="transmembrane region" description="Helical" evidence="5">
    <location>
        <begin position="137"/>
        <end position="161"/>
    </location>
</feature>
<accession>C0G8J3</accession>
<evidence type="ECO:0000256" key="2">
    <source>
        <dbReference type="ARBA" id="ARBA00022692"/>
    </source>
</evidence>
<gene>
    <name evidence="7" type="ORF">BCETI_6000171</name>
</gene>
<feature type="domain" description="Integral membrane bound transporter" evidence="6">
    <location>
        <begin position="30"/>
        <end position="156"/>
    </location>
</feature>
<comment type="caution">
    <text evidence="7">The sequence shown here is derived from an EMBL/GenBank/DDBJ whole genome shotgun (WGS) entry which is preliminary data.</text>
</comment>
<keyword evidence="3 5" id="KW-1133">Transmembrane helix</keyword>
<dbReference type="Pfam" id="PF13515">
    <property type="entry name" value="FUSC_2"/>
    <property type="match status" value="1"/>
</dbReference>
<evidence type="ECO:0000256" key="1">
    <source>
        <dbReference type="ARBA" id="ARBA00004141"/>
    </source>
</evidence>
<organism evidence="7 8">
    <name type="scientific">Brucella ceti str. Cudo</name>
    <dbReference type="NCBI Taxonomy" id="595497"/>
    <lineage>
        <taxon>Bacteria</taxon>
        <taxon>Pseudomonadati</taxon>
        <taxon>Pseudomonadota</taxon>
        <taxon>Alphaproteobacteria</taxon>
        <taxon>Hyphomicrobiales</taxon>
        <taxon>Brucellaceae</taxon>
        <taxon>Brucella/Ochrobactrum group</taxon>
        <taxon>Brucella</taxon>
    </lineage>
</organism>
<evidence type="ECO:0000256" key="4">
    <source>
        <dbReference type="ARBA" id="ARBA00023136"/>
    </source>
</evidence>
<dbReference type="GO" id="GO:0016020">
    <property type="term" value="C:membrane"/>
    <property type="evidence" value="ECO:0007669"/>
    <property type="project" value="UniProtKB-SubCell"/>
</dbReference>
<comment type="subcellular location">
    <subcellularLocation>
        <location evidence="1">Membrane</location>
        <topology evidence="1">Multi-pass membrane protein</topology>
    </subcellularLocation>
</comment>
<protein>
    <submittedName>
        <fullName evidence="7">Fusaric acid resistance protein FusB / fusaric acid resistance protein FusC</fullName>
    </submittedName>
</protein>
<evidence type="ECO:0000313" key="7">
    <source>
        <dbReference type="EMBL" id="EEH13257.1"/>
    </source>
</evidence>
<dbReference type="AlphaFoldDB" id="C0G8J3"/>
<reference evidence="7 8" key="1">
    <citation type="submission" date="2009-03" db="EMBL/GenBank/DDBJ databases">
        <authorList>
            <person name="Setubal J.C."/>
            <person name="Boyle S."/>
            <person name="Crasta O.R."/>
            <person name="Gillespie J.J."/>
            <person name="Kenyon R.W."/>
            <person name="Lu J."/>
            <person name="Mane S."/>
            <person name="Nagrani S."/>
            <person name="Shallom J.M."/>
            <person name="Shallom S."/>
            <person name="Shukla M."/>
            <person name="Snyder E.E."/>
            <person name="Sobral B.W."/>
            <person name="Wattam A.R."/>
            <person name="Will R."/>
            <person name="Williams K."/>
            <person name="Yoo H."/>
            <person name="Bruce D.H."/>
            <person name="Detter C."/>
            <person name="Munk C."/>
            <person name="Brettin T.S."/>
            <person name="Ficht T."/>
        </authorList>
    </citation>
    <scope>NUCLEOTIDE SEQUENCE [LARGE SCALE GENOMIC DNA]</scope>
    <source>
        <strain evidence="7 8">Cudo</strain>
    </source>
</reference>
<dbReference type="EMBL" id="ACJD01000006">
    <property type="protein sequence ID" value="EEH13257.1"/>
    <property type="molecule type" value="Genomic_DNA"/>
</dbReference>
<name>C0G8J3_9HYPH</name>
<dbReference type="Proteomes" id="UP000003678">
    <property type="component" value="Unassembled WGS sequence"/>
</dbReference>
<proteinExistence type="predicted"/>
<keyword evidence="2 5" id="KW-0812">Transmembrane</keyword>
<evidence type="ECO:0000256" key="5">
    <source>
        <dbReference type="SAM" id="Phobius"/>
    </source>
</evidence>
<feature type="transmembrane region" description="Helical" evidence="5">
    <location>
        <begin position="16"/>
        <end position="37"/>
    </location>
</feature>
<evidence type="ECO:0000313" key="8">
    <source>
        <dbReference type="Proteomes" id="UP000003678"/>
    </source>
</evidence>
<evidence type="ECO:0000256" key="3">
    <source>
        <dbReference type="ARBA" id="ARBA00022989"/>
    </source>
</evidence>
<evidence type="ECO:0000259" key="6">
    <source>
        <dbReference type="Pfam" id="PF13515"/>
    </source>
</evidence>
<dbReference type="InterPro" id="IPR049453">
    <property type="entry name" value="Memb_transporter_dom"/>
</dbReference>